<evidence type="ECO:0000313" key="2">
    <source>
        <dbReference type="Proteomes" id="UP001324380"/>
    </source>
</evidence>
<reference evidence="1 2" key="1">
    <citation type="submission" date="2023-11" db="EMBL/GenBank/DDBJ databases">
        <title>Analysis of the Genomes of Mucilaginibacter gossypii cycad 4 and M. sabulilitoris SNA2: microbes with the potential for plant growth promotion.</title>
        <authorList>
            <person name="Hirsch A.M."/>
            <person name="Humm E."/>
            <person name="Rubbi M."/>
            <person name="Del Vecchio G."/>
            <person name="Ha S.M."/>
            <person name="Pellegrini M."/>
            <person name="Gunsalus R.P."/>
        </authorList>
    </citation>
    <scope>NUCLEOTIDE SEQUENCE [LARGE SCALE GENOMIC DNA]</scope>
    <source>
        <strain evidence="1 2">SNA2</strain>
    </source>
</reference>
<dbReference type="RefSeq" id="WP_321564765.1">
    <property type="nucleotide sequence ID" value="NZ_CP139558.1"/>
</dbReference>
<sequence length="51" mass="5564">MSQIIGEIFVKQNCISAADKQDVGCPDVASVVEIRHYLRTKSALADNNSVE</sequence>
<gene>
    <name evidence="1" type="ORF">SNE25_09025</name>
</gene>
<keyword evidence="2" id="KW-1185">Reference proteome</keyword>
<protein>
    <submittedName>
        <fullName evidence="1">Uncharacterized protein</fullName>
    </submittedName>
</protein>
<name>A0ABZ0TV43_9SPHI</name>
<dbReference type="Proteomes" id="UP001324380">
    <property type="component" value="Chromosome"/>
</dbReference>
<dbReference type="EMBL" id="CP139558">
    <property type="protein sequence ID" value="WPU95659.1"/>
    <property type="molecule type" value="Genomic_DNA"/>
</dbReference>
<evidence type="ECO:0000313" key="1">
    <source>
        <dbReference type="EMBL" id="WPU95659.1"/>
    </source>
</evidence>
<accession>A0ABZ0TV43</accession>
<organism evidence="1 2">
    <name type="scientific">Mucilaginibacter sabulilitoris</name>
    <dbReference type="NCBI Taxonomy" id="1173583"/>
    <lineage>
        <taxon>Bacteria</taxon>
        <taxon>Pseudomonadati</taxon>
        <taxon>Bacteroidota</taxon>
        <taxon>Sphingobacteriia</taxon>
        <taxon>Sphingobacteriales</taxon>
        <taxon>Sphingobacteriaceae</taxon>
        <taxon>Mucilaginibacter</taxon>
    </lineage>
</organism>
<proteinExistence type="predicted"/>